<gene>
    <name evidence="2" type="ORF">DPMN_031241</name>
</gene>
<feature type="compositionally biased region" description="Basic and acidic residues" evidence="1">
    <location>
        <begin position="36"/>
        <end position="53"/>
    </location>
</feature>
<dbReference type="AlphaFoldDB" id="A0A9D4LZL5"/>
<evidence type="ECO:0000313" key="3">
    <source>
        <dbReference type="Proteomes" id="UP000828390"/>
    </source>
</evidence>
<proteinExistence type="predicted"/>
<evidence type="ECO:0000313" key="2">
    <source>
        <dbReference type="EMBL" id="KAH3868102.1"/>
    </source>
</evidence>
<evidence type="ECO:0000256" key="1">
    <source>
        <dbReference type="SAM" id="MobiDB-lite"/>
    </source>
</evidence>
<comment type="caution">
    <text evidence="2">The sequence shown here is derived from an EMBL/GenBank/DDBJ whole genome shotgun (WGS) entry which is preliminary data.</text>
</comment>
<keyword evidence="3" id="KW-1185">Reference proteome</keyword>
<reference evidence="2" key="1">
    <citation type="journal article" date="2019" name="bioRxiv">
        <title>The Genome of the Zebra Mussel, Dreissena polymorpha: A Resource for Invasive Species Research.</title>
        <authorList>
            <person name="McCartney M.A."/>
            <person name="Auch B."/>
            <person name="Kono T."/>
            <person name="Mallez S."/>
            <person name="Zhang Y."/>
            <person name="Obille A."/>
            <person name="Becker A."/>
            <person name="Abrahante J.E."/>
            <person name="Garbe J."/>
            <person name="Badalamenti J.P."/>
            <person name="Herman A."/>
            <person name="Mangelson H."/>
            <person name="Liachko I."/>
            <person name="Sullivan S."/>
            <person name="Sone E.D."/>
            <person name="Koren S."/>
            <person name="Silverstein K.A.T."/>
            <person name="Beckman K.B."/>
            <person name="Gohl D.M."/>
        </authorList>
    </citation>
    <scope>NUCLEOTIDE SEQUENCE</scope>
    <source>
        <strain evidence="2">Duluth1</strain>
        <tissue evidence="2">Whole animal</tissue>
    </source>
</reference>
<dbReference type="EMBL" id="JAIWYP010000002">
    <property type="protein sequence ID" value="KAH3868102.1"/>
    <property type="molecule type" value="Genomic_DNA"/>
</dbReference>
<protein>
    <submittedName>
        <fullName evidence="2">Uncharacterized protein</fullName>
    </submittedName>
</protein>
<feature type="region of interest" description="Disordered" evidence="1">
    <location>
        <begin position="36"/>
        <end position="68"/>
    </location>
</feature>
<sequence>MNLQLEFCRLPGKKYQRPVNDKFSFFKDKERVIKRYREQRKSDRENESSDAHSNEASTTDTVSKKRVRVSEDFPERVRKARSSLIPFLQESLEAGKNAYPRFDKLIVYGRSYVYDENKNRPVPSFI</sequence>
<accession>A0A9D4LZL5</accession>
<reference evidence="2" key="2">
    <citation type="submission" date="2020-11" db="EMBL/GenBank/DDBJ databases">
        <authorList>
            <person name="McCartney M.A."/>
            <person name="Auch B."/>
            <person name="Kono T."/>
            <person name="Mallez S."/>
            <person name="Becker A."/>
            <person name="Gohl D.M."/>
            <person name="Silverstein K.A.T."/>
            <person name="Koren S."/>
            <person name="Bechman K.B."/>
            <person name="Herman A."/>
            <person name="Abrahante J.E."/>
            <person name="Garbe J."/>
        </authorList>
    </citation>
    <scope>NUCLEOTIDE SEQUENCE</scope>
    <source>
        <strain evidence="2">Duluth1</strain>
        <tissue evidence="2">Whole animal</tissue>
    </source>
</reference>
<dbReference type="Proteomes" id="UP000828390">
    <property type="component" value="Unassembled WGS sequence"/>
</dbReference>
<organism evidence="2 3">
    <name type="scientific">Dreissena polymorpha</name>
    <name type="common">Zebra mussel</name>
    <name type="synonym">Mytilus polymorpha</name>
    <dbReference type="NCBI Taxonomy" id="45954"/>
    <lineage>
        <taxon>Eukaryota</taxon>
        <taxon>Metazoa</taxon>
        <taxon>Spiralia</taxon>
        <taxon>Lophotrochozoa</taxon>
        <taxon>Mollusca</taxon>
        <taxon>Bivalvia</taxon>
        <taxon>Autobranchia</taxon>
        <taxon>Heteroconchia</taxon>
        <taxon>Euheterodonta</taxon>
        <taxon>Imparidentia</taxon>
        <taxon>Neoheterodontei</taxon>
        <taxon>Myida</taxon>
        <taxon>Dreissenoidea</taxon>
        <taxon>Dreissenidae</taxon>
        <taxon>Dreissena</taxon>
    </lineage>
</organism>
<name>A0A9D4LZL5_DREPO</name>